<comment type="caution">
    <text evidence="1">The sequence shown here is derived from an EMBL/GenBank/DDBJ whole genome shotgun (WGS) entry which is preliminary data.</text>
</comment>
<name>A0A562RXJ4_9BRAD</name>
<dbReference type="Proteomes" id="UP000316291">
    <property type="component" value="Unassembled WGS sequence"/>
</dbReference>
<dbReference type="AlphaFoldDB" id="A0A562RXJ4"/>
<gene>
    <name evidence="1" type="ORF">IQ16_01939</name>
</gene>
<reference evidence="1 2" key="1">
    <citation type="journal article" date="2015" name="Stand. Genomic Sci.">
        <title>Genomic Encyclopedia of Bacterial and Archaeal Type Strains, Phase III: the genomes of soil and plant-associated and newly described type strains.</title>
        <authorList>
            <person name="Whitman W.B."/>
            <person name="Woyke T."/>
            <person name="Klenk H.P."/>
            <person name="Zhou Y."/>
            <person name="Lilburn T.G."/>
            <person name="Beck B.J."/>
            <person name="De Vos P."/>
            <person name="Vandamme P."/>
            <person name="Eisen J.A."/>
            <person name="Garrity G."/>
            <person name="Hugenholtz P."/>
            <person name="Kyrpides N.C."/>
        </authorList>
    </citation>
    <scope>NUCLEOTIDE SEQUENCE [LARGE SCALE GENOMIC DNA]</scope>
    <source>
        <strain evidence="1 2">CGMCC 1.10948</strain>
    </source>
</reference>
<proteinExistence type="predicted"/>
<evidence type="ECO:0000313" key="2">
    <source>
        <dbReference type="Proteomes" id="UP000316291"/>
    </source>
</evidence>
<protein>
    <submittedName>
        <fullName evidence="1">Uncharacterized protein</fullName>
    </submittedName>
</protein>
<accession>A0A562RXJ4</accession>
<sequence length="70" mass="7518">MIGTPSKEYTLALIRVVSRRLKHIDEEVIATGVALSQGLIDAKQAREMVNEVAPGCIDVVALSILEGAEK</sequence>
<evidence type="ECO:0000313" key="1">
    <source>
        <dbReference type="EMBL" id="TWI73795.1"/>
    </source>
</evidence>
<dbReference type="RefSeq" id="WP_145831428.1">
    <property type="nucleotide sequence ID" value="NZ_VLLA01000003.1"/>
</dbReference>
<dbReference type="EMBL" id="VLLA01000003">
    <property type="protein sequence ID" value="TWI73795.1"/>
    <property type="molecule type" value="Genomic_DNA"/>
</dbReference>
<organism evidence="1 2">
    <name type="scientific">Bradyrhizobium huanghuaihaiense</name>
    <dbReference type="NCBI Taxonomy" id="990078"/>
    <lineage>
        <taxon>Bacteria</taxon>
        <taxon>Pseudomonadati</taxon>
        <taxon>Pseudomonadota</taxon>
        <taxon>Alphaproteobacteria</taxon>
        <taxon>Hyphomicrobiales</taxon>
        <taxon>Nitrobacteraceae</taxon>
        <taxon>Bradyrhizobium</taxon>
    </lineage>
</organism>
<keyword evidence="2" id="KW-1185">Reference proteome</keyword>